<keyword evidence="3" id="KW-1185">Reference proteome</keyword>
<feature type="compositionally biased region" description="Basic and acidic residues" evidence="1">
    <location>
        <begin position="42"/>
        <end position="54"/>
    </location>
</feature>
<evidence type="ECO:0000313" key="2">
    <source>
        <dbReference type="EMBL" id="KAF2865487.1"/>
    </source>
</evidence>
<dbReference type="Proteomes" id="UP000481861">
    <property type="component" value="Unassembled WGS sequence"/>
</dbReference>
<dbReference type="OrthoDB" id="21214at2759"/>
<organism evidence="2 3">
    <name type="scientific">Massariosphaeria phaeospora</name>
    <dbReference type="NCBI Taxonomy" id="100035"/>
    <lineage>
        <taxon>Eukaryota</taxon>
        <taxon>Fungi</taxon>
        <taxon>Dikarya</taxon>
        <taxon>Ascomycota</taxon>
        <taxon>Pezizomycotina</taxon>
        <taxon>Dothideomycetes</taxon>
        <taxon>Pleosporomycetidae</taxon>
        <taxon>Pleosporales</taxon>
        <taxon>Pleosporales incertae sedis</taxon>
        <taxon>Massariosphaeria</taxon>
    </lineage>
</organism>
<sequence>MKGPAIDAGKHPALGPHDEEFIRTGTAKADTESVISSAPSHAEQEKKDAANPIDDSKFAPTRIFYIVKHNLFSKEVRIIDATAKTHVRYTGGDISDELRDAVRAVSEDASHAANPAYQLKRAHWFSSTCTMTSSTSPGTELASWKHSSASFGKADINFPANSKHGSHGFIMENVKWYRRTNEWVQDSVTYSWRCNSKTKANRMELLKQVGPKQYVVARYAQRWGSWVTGGVLLVDGNQTDEAVAVLTACVMLRRMQQRAAERMSMNGGGGGGGGE</sequence>
<dbReference type="AlphaFoldDB" id="A0A7C8I6B6"/>
<evidence type="ECO:0000256" key="1">
    <source>
        <dbReference type="SAM" id="MobiDB-lite"/>
    </source>
</evidence>
<reference evidence="2 3" key="1">
    <citation type="submission" date="2020-01" db="EMBL/GenBank/DDBJ databases">
        <authorList>
            <consortium name="DOE Joint Genome Institute"/>
            <person name="Haridas S."/>
            <person name="Albert R."/>
            <person name="Binder M."/>
            <person name="Bloem J."/>
            <person name="Labutti K."/>
            <person name="Salamov A."/>
            <person name="Andreopoulos B."/>
            <person name="Baker S.E."/>
            <person name="Barry K."/>
            <person name="Bills G."/>
            <person name="Bluhm B.H."/>
            <person name="Cannon C."/>
            <person name="Castanera R."/>
            <person name="Culley D.E."/>
            <person name="Daum C."/>
            <person name="Ezra D."/>
            <person name="Gonzalez J.B."/>
            <person name="Henrissat B."/>
            <person name="Kuo A."/>
            <person name="Liang C."/>
            <person name="Lipzen A."/>
            <person name="Lutzoni F."/>
            <person name="Magnuson J."/>
            <person name="Mondo S."/>
            <person name="Nolan M."/>
            <person name="Ohm R."/>
            <person name="Pangilinan J."/>
            <person name="Park H.-J.H."/>
            <person name="Ramirez L."/>
            <person name="Alfaro M."/>
            <person name="Sun H."/>
            <person name="Tritt A."/>
            <person name="Yoshinaga Y."/>
            <person name="Zwiers L.-H.L."/>
            <person name="Turgeon B.G."/>
            <person name="Goodwin S.B."/>
            <person name="Spatafora J.W."/>
            <person name="Crous P.W."/>
            <person name="Grigoriev I.V."/>
        </authorList>
    </citation>
    <scope>NUCLEOTIDE SEQUENCE [LARGE SCALE GENOMIC DNA]</scope>
    <source>
        <strain evidence="2 3">CBS 611.86</strain>
    </source>
</reference>
<protein>
    <submittedName>
        <fullName evidence="2">Uncharacterized protein</fullName>
    </submittedName>
</protein>
<evidence type="ECO:0000313" key="3">
    <source>
        <dbReference type="Proteomes" id="UP000481861"/>
    </source>
</evidence>
<name>A0A7C8I6B6_9PLEO</name>
<comment type="caution">
    <text evidence="2">The sequence shown here is derived from an EMBL/GenBank/DDBJ whole genome shotgun (WGS) entry which is preliminary data.</text>
</comment>
<accession>A0A7C8I6B6</accession>
<proteinExistence type="predicted"/>
<dbReference type="EMBL" id="JAADJZ010000033">
    <property type="protein sequence ID" value="KAF2865487.1"/>
    <property type="molecule type" value="Genomic_DNA"/>
</dbReference>
<feature type="region of interest" description="Disordered" evidence="1">
    <location>
        <begin position="1"/>
        <end position="54"/>
    </location>
</feature>
<gene>
    <name evidence="2" type="ORF">BDV95DRAFT_612633</name>
</gene>